<feature type="chain" id="PRO_5045854354" evidence="1">
    <location>
        <begin position="30"/>
        <end position="106"/>
    </location>
</feature>
<evidence type="ECO:0000256" key="1">
    <source>
        <dbReference type="SAM" id="SignalP"/>
    </source>
</evidence>
<comment type="caution">
    <text evidence="3">The sequence shown here is derived from an EMBL/GenBank/DDBJ whole genome shotgun (WGS) entry which is preliminary data.</text>
</comment>
<keyword evidence="4" id="KW-1185">Reference proteome</keyword>
<evidence type="ECO:0000313" key="4">
    <source>
        <dbReference type="Proteomes" id="UP001516061"/>
    </source>
</evidence>
<dbReference type="Proteomes" id="UP001516061">
    <property type="component" value="Unassembled WGS sequence"/>
</dbReference>
<accession>A0ABX2FWH4</accession>
<evidence type="ECO:0000313" key="3">
    <source>
        <dbReference type="EMBL" id="NRT54371.1"/>
    </source>
</evidence>
<dbReference type="Pfam" id="PF04972">
    <property type="entry name" value="BON"/>
    <property type="match status" value="1"/>
</dbReference>
<sequence>MNTTALLKTLSAIALTSALALPAAHAAHAAPSADEAALAGRVQTALLQDSHLVKPEITVEVQPGGRVHLTGWVHNTDDINEAMLAAKQVAGVSSVTAFLRSWTTND</sequence>
<dbReference type="InterPro" id="IPR007055">
    <property type="entry name" value="BON_dom"/>
</dbReference>
<reference evidence="3 4" key="1">
    <citation type="submission" date="2020-05" db="EMBL/GenBank/DDBJ databases">
        <title>Genomic Encyclopedia of Type Strains, Phase IV (KMG-V): Genome sequencing to study the core and pangenomes of soil and plant-associated prokaryotes.</title>
        <authorList>
            <person name="Whitman W."/>
        </authorList>
    </citation>
    <scope>NUCLEOTIDE SEQUENCE [LARGE SCALE GENOMIC DNA]</scope>
    <source>
        <strain evidence="3 4">C29</strain>
    </source>
</reference>
<dbReference type="RefSeq" id="WP_173803339.1">
    <property type="nucleotide sequence ID" value="NZ_JABSNM010000001.1"/>
</dbReference>
<dbReference type="Gene3D" id="3.30.1340.30">
    <property type="match status" value="1"/>
</dbReference>
<feature type="domain" description="BON" evidence="2">
    <location>
        <begin position="34"/>
        <end position="103"/>
    </location>
</feature>
<name>A0ABX2FWH4_9BURK</name>
<keyword evidence="1" id="KW-0732">Signal</keyword>
<proteinExistence type="predicted"/>
<gene>
    <name evidence="3" type="ORF">HNQ01_000078</name>
</gene>
<protein>
    <submittedName>
        <fullName evidence="3">Osmotically-inducible protein OsmY</fullName>
    </submittedName>
</protein>
<organism evidence="3 4">
    <name type="scientific">Sphaerotilus uruguayifluvii</name>
    <dbReference type="NCBI Taxonomy" id="2735897"/>
    <lineage>
        <taxon>Bacteria</taxon>
        <taxon>Pseudomonadati</taxon>
        <taxon>Pseudomonadota</taxon>
        <taxon>Betaproteobacteria</taxon>
        <taxon>Burkholderiales</taxon>
        <taxon>Sphaerotilaceae</taxon>
        <taxon>Sphaerotilus</taxon>
    </lineage>
</organism>
<feature type="signal peptide" evidence="1">
    <location>
        <begin position="1"/>
        <end position="29"/>
    </location>
</feature>
<dbReference type="PROSITE" id="PS50914">
    <property type="entry name" value="BON"/>
    <property type="match status" value="1"/>
</dbReference>
<dbReference type="EMBL" id="JABSNM010000001">
    <property type="protein sequence ID" value="NRT54371.1"/>
    <property type="molecule type" value="Genomic_DNA"/>
</dbReference>
<evidence type="ECO:0000259" key="2">
    <source>
        <dbReference type="PROSITE" id="PS50914"/>
    </source>
</evidence>